<dbReference type="GO" id="GO:0106312">
    <property type="term" value="F:methylenetetrahydrofolate reductase (NADH) activity"/>
    <property type="evidence" value="ECO:0007669"/>
    <property type="project" value="UniProtKB-EC"/>
</dbReference>
<comment type="similarity">
    <text evidence="3 8">Belongs to the methylenetetrahydrofolate reductase family.</text>
</comment>
<dbReference type="GO" id="GO:0009086">
    <property type="term" value="P:methionine biosynthetic process"/>
    <property type="evidence" value="ECO:0007669"/>
    <property type="project" value="TreeGrafter"/>
</dbReference>
<dbReference type="UniPathway" id="UPA00193"/>
<dbReference type="GO" id="GO:0035999">
    <property type="term" value="P:tetrahydrofolate interconversion"/>
    <property type="evidence" value="ECO:0007669"/>
    <property type="project" value="UniProtKB-UniPathway"/>
</dbReference>
<proteinExistence type="inferred from homology"/>
<evidence type="ECO:0000256" key="8">
    <source>
        <dbReference type="RuleBase" id="RU003862"/>
    </source>
</evidence>
<dbReference type="SUPFAM" id="SSF51730">
    <property type="entry name" value="FAD-linked oxidoreductase"/>
    <property type="match status" value="1"/>
</dbReference>
<evidence type="ECO:0000256" key="7">
    <source>
        <dbReference type="ARBA" id="ARBA00048628"/>
    </source>
</evidence>
<evidence type="ECO:0000256" key="2">
    <source>
        <dbReference type="ARBA" id="ARBA00004777"/>
    </source>
</evidence>
<evidence type="ECO:0000313" key="9">
    <source>
        <dbReference type="EMBL" id="VDC33104.1"/>
    </source>
</evidence>
<dbReference type="RefSeq" id="WP_124093302.1">
    <property type="nucleotide sequence ID" value="NZ_CBCRYA010000026.1"/>
</dbReference>
<evidence type="ECO:0000313" key="10">
    <source>
        <dbReference type="Proteomes" id="UP000280861"/>
    </source>
</evidence>
<comment type="pathway">
    <text evidence="2 8">One-carbon metabolism; tetrahydrofolate interconversion.</text>
</comment>
<dbReference type="OrthoDB" id="9812555at2"/>
<sequence>MSPSSLIEAQPNPADAAPVALSYELFPPRSAAAADTLWTTIRELETTSPDYVSVTYGASGTNRDTAVELINRLLLETTLRPLAHLTCVGNTPQELAVIIGELLDTGVRGILALRGDLPKDGIGAPSGSLRYAQDLVELIRRVEQRRSALLCAGKVAVGVAAYPTLHPESPTEAHDVEVLLAKQRSGADFAITQVFFHTEQYADLLTRSRRAGVTIPIIPGVMPLISIKRLRRLAELTGVEPDPHLLSRLGAADTEGERRRIGVNATVDLANAALAAGAPGIHLYTFNEHQNALEVLDKLALPRHNRVPVRRGPAAARQLAS</sequence>
<dbReference type="PANTHER" id="PTHR45754:SF3">
    <property type="entry name" value="METHYLENETETRAHYDROFOLATE REDUCTASE (NADPH)"/>
    <property type="match status" value="1"/>
</dbReference>
<dbReference type="GO" id="GO:0071949">
    <property type="term" value="F:FAD binding"/>
    <property type="evidence" value="ECO:0007669"/>
    <property type="project" value="TreeGrafter"/>
</dbReference>
<evidence type="ECO:0000256" key="1">
    <source>
        <dbReference type="ARBA" id="ARBA00001974"/>
    </source>
</evidence>
<accession>A0A3P5XY82</accession>
<dbReference type="Proteomes" id="UP000280861">
    <property type="component" value="Unassembled WGS sequence"/>
</dbReference>
<evidence type="ECO:0000256" key="6">
    <source>
        <dbReference type="ARBA" id="ARBA00023002"/>
    </source>
</evidence>
<dbReference type="Pfam" id="PF02219">
    <property type="entry name" value="MTHFR"/>
    <property type="match status" value="1"/>
</dbReference>
<evidence type="ECO:0000256" key="3">
    <source>
        <dbReference type="ARBA" id="ARBA00006743"/>
    </source>
</evidence>
<dbReference type="PANTHER" id="PTHR45754">
    <property type="entry name" value="METHYLENETETRAHYDROFOLATE REDUCTASE"/>
    <property type="match status" value="1"/>
</dbReference>
<keyword evidence="5 8" id="KW-0274">FAD</keyword>
<keyword evidence="10" id="KW-1185">Reference proteome</keyword>
<dbReference type="EMBL" id="UXAU01000042">
    <property type="protein sequence ID" value="VDC33104.1"/>
    <property type="molecule type" value="Genomic_DNA"/>
</dbReference>
<name>A0A3P5XY82_9MICC</name>
<dbReference type="Gene3D" id="3.20.20.220">
    <property type="match status" value="1"/>
</dbReference>
<dbReference type="InterPro" id="IPR003171">
    <property type="entry name" value="Mehydrof_redctse-like"/>
</dbReference>
<evidence type="ECO:0000256" key="5">
    <source>
        <dbReference type="ARBA" id="ARBA00022827"/>
    </source>
</evidence>
<comment type="cofactor">
    <cofactor evidence="1 8">
        <name>FAD</name>
        <dbReference type="ChEBI" id="CHEBI:57692"/>
    </cofactor>
</comment>
<dbReference type="InterPro" id="IPR029041">
    <property type="entry name" value="FAD-linked_oxidoreductase-like"/>
</dbReference>
<evidence type="ECO:0000256" key="4">
    <source>
        <dbReference type="ARBA" id="ARBA00022630"/>
    </source>
</evidence>
<gene>
    <name evidence="9" type="primary">metF</name>
    <name evidence="9" type="ORF">PSET11_03226</name>
</gene>
<keyword evidence="6 8" id="KW-0560">Oxidoreductase</keyword>
<dbReference type="GO" id="GO:0005829">
    <property type="term" value="C:cytosol"/>
    <property type="evidence" value="ECO:0007669"/>
    <property type="project" value="TreeGrafter"/>
</dbReference>
<dbReference type="AlphaFoldDB" id="A0A3P5XY82"/>
<organism evidence="9 10">
    <name type="scientific">Arthrobacter ulcerisalmonis</name>
    <dbReference type="NCBI Taxonomy" id="2483813"/>
    <lineage>
        <taxon>Bacteria</taxon>
        <taxon>Bacillati</taxon>
        <taxon>Actinomycetota</taxon>
        <taxon>Actinomycetes</taxon>
        <taxon>Micrococcales</taxon>
        <taxon>Micrococcaceae</taxon>
        <taxon>Arthrobacter</taxon>
    </lineage>
</organism>
<keyword evidence="4 8" id="KW-0285">Flavoprotein</keyword>
<reference evidence="9 10" key="1">
    <citation type="submission" date="2018-11" db="EMBL/GenBank/DDBJ databases">
        <authorList>
            <person name="Criscuolo A."/>
        </authorList>
    </citation>
    <scope>NUCLEOTIDE SEQUENCE [LARGE SCALE GENOMIC DNA]</scope>
    <source>
        <strain evidence="9">AT11b</strain>
    </source>
</reference>
<comment type="catalytic activity">
    <reaction evidence="7">
        <text>(6S)-5-methyl-5,6,7,8-tetrahydrofolate + NAD(+) = (6R)-5,10-methylene-5,6,7,8-tetrahydrofolate + NADH + H(+)</text>
        <dbReference type="Rhea" id="RHEA:19821"/>
        <dbReference type="ChEBI" id="CHEBI:15378"/>
        <dbReference type="ChEBI" id="CHEBI:15636"/>
        <dbReference type="ChEBI" id="CHEBI:18608"/>
        <dbReference type="ChEBI" id="CHEBI:57540"/>
        <dbReference type="ChEBI" id="CHEBI:57945"/>
        <dbReference type="EC" id="1.5.1.54"/>
    </reaction>
    <physiologicalReaction direction="right-to-left" evidence="7">
        <dbReference type="Rhea" id="RHEA:19823"/>
    </physiologicalReaction>
</comment>
<dbReference type="CDD" id="cd00537">
    <property type="entry name" value="MTHFR"/>
    <property type="match status" value="1"/>
</dbReference>
<protein>
    <recommendedName>
        <fullName evidence="8">Methylenetetrahydrofolate reductase</fullName>
    </recommendedName>
</protein>